<evidence type="ECO:0000256" key="7">
    <source>
        <dbReference type="ARBA" id="ARBA00022777"/>
    </source>
</evidence>
<dbReference type="Gene3D" id="3.30.565.10">
    <property type="entry name" value="Histidine kinase-like ATPase, C-terminal domain"/>
    <property type="match status" value="1"/>
</dbReference>
<feature type="transmembrane region" description="Helical" evidence="11">
    <location>
        <begin position="275"/>
        <end position="295"/>
    </location>
</feature>
<gene>
    <name evidence="13" type="ORF">P0Y55_06930</name>
</gene>
<dbReference type="InterPro" id="IPR011623">
    <property type="entry name" value="7TMR_DISM_rcpt_extracell_dom1"/>
</dbReference>
<evidence type="ECO:0000256" key="3">
    <source>
        <dbReference type="ARBA" id="ARBA00012438"/>
    </source>
</evidence>
<dbReference type="GO" id="GO:0004721">
    <property type="term" value="F:phosphoprotein phosphatase activity"/>
    <property type="evidence" value="ECO:0007669"/>
    <property type="project" value="TreeGrafter"/>
</dbReference>
<dbReference type="GO" id="GO:0005886">
    <property type="term" value="C:plasma membrane"/>
    <property type="evidence" value="ECO:0007669"/>
    <property type="project" value="UniProtKB-SubCell"/>
</dbReference>
<dbReference type="CDD" id="cd00075">
    <property type="entry name" value="HATPase"/>
    <property type="match status" value="1"/>
</dbReference>
<dbReference type="InterPro" id="IPR003661">
    <property type="entry name" value="HisK_dim/P_dom"/>
</dbReference>
<dbReference type="Pfam" id="PF02518">
    <property type="entry name" value="HATPase_c"/>
    <property type="match status" value="1"/>
</dbReference>
<dbReference type="Gene3D" id="2.60.120.260">
    <property type="entry name" value="Galactose-binding domain-like"/>
    <property type="match status" value="1"/>
</dbReference>
<dbReference type="SMART" id="SM00388">
    <property type="entry name" value="HisKA"/>
    <property type="match status" value="1"/>
</dbReference>
<dbReference type="GO" id="GO:0005524">
    <property type="term" value="F:ATP binding"/>
    <property type="evidence" value="ECO:0007669"/>
    <property type="project" value="UniProtKB-KW"/>
</dbReference>
<protein>
    <recommendedName>
        <fullName evidence="3">histidine kinase</fullName>
        <ecNumber evidence="3">2.7.13.3</ecNumber>
    </recommendedName>
</protein>
<proteinExistence type="predicted"/>
<dbReference type="InterPro" id="IPR008979">
    <property type="entry name" value="Galactose-bd-like_sf"/>
</dbReference>
<feature type="domain" description="Histidine kinase" evidence="12">
    <location>
        <begin position="472"/>
        <end position="695"/>
    </location>
</feature>
<keyword evidence="4" id="KW-0597">Phosphoprotein</keyword>
<dbReference type="InterPro" id="IPR004358">
    <property type="entry name" value="Sig_transdc_His_kin-like_C"/>
</dbReference>
<comment type="catalytic activity">
    <reaction evidence="1">
        <text>ATP + protein L-histidine = ADP + protein N-phospho-L-histidine.</text>
        <dbReference type="EC" id="2.7.13.3"/>
    </reaction>
</comment>
<evidence type="ECO:0000256" key="2">
    <source>
        <dbReference type="ARBA" id="ARBA00004651"/>
    </source>
</evidence>
<evidence type="ECO:0000313" key="14">
    <source>
        <dbReference type="Proteomes" id="UP001178662"/>
    </source>
</evidence>
<evidence type="ECO:0000256" key="4">
    <source>
        <dbReference type="ARBA" id="ARBA00022553"/>
    </source>
</evidence>
<dbReference type="Proteomes" id="UP001178662">
    <property type="component" value="Chromosome"/>
</dbReference>
<dbReference type="Pfam" id="PF00512">
    <property type="entry name" value="HisKA"/>
    <property type="match status" value="1"/>
</dbReference>
<keyword evidence="10" id="KW-0175">Coiled coil</keyword>
<evidence type="ECO:0000256" key="11">
    <source>
        <dbReference type="SAM" id="Phobius"/>
    </source>
</evidence>
<keyword evidence="8" id="KW-0067">ATP-binding</keyword>
<accession>A0AA95EZZ1</accession>
<dbReference type="GO" id="GO:0000155">
    <property type="term" value="F:phosphorelay sensor kinase activity"/>
    <property type="evidence" value="ECO:0007669"/>
    <property type="project" value="InterPro"/>
</dbReference>
<dbReference type="EMBL" id="CP119317">
    <property type="protein sequence ID" value="WEK55772.1"/>
    <property type="molecule type" value="Genomic_DNA"/>
</dbReference>
<evidence type="ECO:0000256" key="6">
    <source>
        <dbReference type="ARBA" id="ARBA00022741"/>
    </source>
</evidence>
<dbReference type="InterPro" id="IPR050351">
    <property type="entry name" value="BphY/WalK/GraS-like"/>
</dbReference>
<dbReference type="FunFam" id="3.30.565.10:FF:000006">
    <property type="entry name" value="Sensor histidine kinase WalK"/>
    <property type="match status" value="1"/>
</dbReference>
<dbReference type="SUPFAM" id="SSF47384">
    <property type="entry name" value="Homodimeric domain of signal transducing histidine kinase"/>
    <property type="match status" value="1"/>
</dbReference>
<dbReference type="PROSITE" id="PS50109">
    <property type="entry name" value="HIS_KIN"/>
    <property type="match status" value="1"/>
</dbReference>
<evidence type="ECO:0000313" key="13">
    <source>
        <dbReference type="EMBL" id="WEK55772.1"/>
    </source>
</evidence>
<keyword evidence="11" id="KW-0472">Membrane</keyword>
<dbReference type="PRINTS" id="PR00344">
    <property type="entry name" value="BCTRLSENSOR"/>
</dbReference>
<dbReference type="AlphaFoldDB" id="A0AA95EZZ1"/>
<evidence type="ECO:0000256" key="10">
    <source>
        <dbReference type="SAM" id="Coils"/>
    </source>
</evidence>
<dbReference type="SUPFAM" id="SSF49785">
    <property type="entry name" value="Galactose-binding domain-like"/>
    <property type="match status" value="1"/>
</dbReference>
<keyword evidence="14" id="KW-1185">Reference proteome</keyword>
<keyword evidence="5" id="KW-0808">Transferase</keyword>
<dbReference type="EC" id="2.7.13.3" evidence="3"/>
<feature type="transmembrane region" description="Helical" evidence="11">
    <location>
        <begin position="334"/>
        <end position="355"/>
    </location>
</feature>
<dbReference type="InterPro" id="IPR005467">
    <property type="entry name" value="His_kinase_dom"/>
</dbReference>
<dbReference type="SMART" id="SM00387">
    <property type="entry name" value="HATPase_c"/>
    <property type="match status" value="1"/>
</dbReference>
<keyword evidence="7 13" id="KW-0418">Kinase</keyword>
<dbReference type="SUPFAM" id="SSF55874">
    <property type="entry name" value="ATPase domain of HSP90 chaperone/DNA topoisomerase II/histidine kinase"/>
    <property type="match status" value="1"/>
</dbReference>
<dbReference type="CDD" id="cd00082">
    <property type="entry name" value="HisKA"/>
    <property type="match status" value="1"/>
</dbReference>
<dbReference type="InterPro" id="IPR036097">
    <property type="entry name" value="HisK_dim/P_sf"/>
</dbReference>
<feature type="transmembrane region" description="Helical" evidence="11">
    <location>
        <begin position="367"/>
        <end position="387"/>
    </location>
</feature>
<dbReference type="GO" id="GO:0016036">
    <property type="term" value="P:cellular response to phosphate starvation"/>
    <property type="evidence" value="ECO:0007669"/>
    <property type="project" value="TreeGrafter"/>
</dbReference>
<keyword evidence="11" id="KW-0812">Transmembrane</keyword>
<dbReference type="Gene3D" id="1.10.287.130">
    <property type="match status" value="1"/>
</dbReference>
<feature type="transmembrane region" description="Helical" evidence="11">
    <location>
        <begin position="216"/>
        <end position="235"/>
    </location>
</feature>
<dbReference type="Pfam" id="PF07695">
    <property type="entry name" value="7TMR-DISM_7TM"/>
    <property type="match status" value="1"/>
</dbReference>
<organism evidence="13 14">
    <name type="scientific">Candidatus Cohnella colombiensis</name>
    <dbReference type="NCBI Taxonomy" id="3121368"/>
    <lineage>
        <taxon>Bacteria</taxon>
        <taxon>Bacillati</taxon>
        <taxon>Bacillota</taxon>
        <taxon>Bacilli</taxon>
        <taxon>Bacillales</taxon>
        <taxon>Paenibacillaceae</taxon>
        <taxon>Cohnella</taxon>
    </lineage>
</organism>
<dbReference type="PANTHER" id="PTHR45453:SF1">
    <property type="entry name" value="PHOSPHATE REGULON SENSOR PROTEIN PHOR"/>
    <property type="match status" value="1"/>
</dbReference>
<dbReference type="PANTHER" id="PTHR45453">
    <property type="entry name" value="PHOSPHATE REGULON SENSOR PROTEIN PHOR"/>
    <property type="match status" value="1"/>
</dbReference>
<dbReference type="InterPro" id="IPR003594">
    <property type="entry name" value="HATPase_dom"/>
</dbReference>
<keyword evidence="6" id="KW-0547">Nucleotide-binding</keyword>
<dbReference type="InterPro" id="IPR036890">
    <property type="entry name" value="HATPase_C_sf"/>
</dbReference>
<feature type="coiled-coil region" evidence="10">
    <location>
        <begin position="420"/>
        <end position="472"/>
    </location>
</feature>
<reference evidence="13" key="1">
    <citation type="submission" date="2023-03" db="EMBL/GenBank/DDBJ databases">
        <title>Andean soil-derived lignocellulolytic bacterial consortium as a source of novel taxa and putative plastic-active enzymes.</title>
        <authorList>
            <person name="Diaz-Garcia L."/>
            <person name="Chuvochina M."/>
            <person name="Feuerriegel G."/>
            <person name="Bunk B."/>
            <person name="Sproer C."/>
            <person name="Streit W.R."/>
            <person name="Rodriguez L.M."/>
            <person name="Overmann J."/>
            <person name="Jimenez D.J."/>
        </authorList>
    </citation>
    <scope>NUCLEOTIDE SEQUENCE</scope>
    <source>
        <strain evidence="13">MAG 2441</strain>
    </source>
</reference>
<feature type="transmembrane region" description="Helical" evidence="11">
    <location>
        <begin position="393"/>
        <end position="410"/>
    </location>
</feature>
<sequence length="700" mass="80485">MSIRKKLSGLMKQLFCVILMLIILINTSACSFSMEPMNYPQAKSGNIDLTDWSWEQDGIIPLDGEWEFQWFGSAEPKTMDSNRSNYIQVPGTWDNKVLANGQMIRNQGLGVYSLNIVNQQEGKRLSLRLPNIATAYELYIDDRLEMKRGVVGYDASSSTPYQLPGFVDFEPRTATTSLKLVVSNFDHRKGGLRTAILLGESEQIHRTDRNEISMRFIIIGCLIMIGFYHVGFYLLRRRDMKNLLFSLLCFFVVLRMGVMGDSFLIQWFPSLSWSGAIRMEYILFVLSGWAGYGYFHKMFPREIKRQGFTLFSVSAILLVLSIVVLPPLTFSSLIIVYQIYVLLIGFTILIGLVLARIRRLEGATLEMIGVAGFLFAIVNDMMFYNGIWGIRDLVPYGLLFLILMNSFIIFRRFAHTYERAELLTEQFKDWNNTLEKKIEERTEELHASYRTLEDAKLELERMELSRRLLVSNISHDLRTPITLLQGYLEALRDDVITEEQQRAATIRLMLKKVEVLNVLIQDLFELSVLEARKVDLNIEVLMLGEWKERMIELYSMEMEEKHIQFRCELEEDKIDNVRVSIDIHRMDRVFSNLLYNAIRFTQVGGTIEITFAFDPSDRVVKILLKDSGIGIHPEDLPFIFDRFYRKSDSKVKSSAGSGLGLAIAKEIVELHGGTIQARNAIEGGCIFEIHLPRLDDKEAG</sequence>
<name>A0AA95EZZ1_9BACL</name>
<keyword evidence="9" id="KW-0902">Two-component regulatory system</keyword>
<evidence type="ECO:0000256" key="5">
    <source>
        <dbReference type="ARBA" id="ARBA00022679"/>
    </source>
</evidence>
<evidence type="ECO:0000256" key="9">
    <source>
        <dbReference type="ARBA" id="ARBA00023012"/>
    </source>
</evidence>
<keyword evidence="11" id="KW-1133">Transmembrane helix</keyword>
<comment type="subcellular location">
    <subcellularLocation>
        <location evidence="2">Cell membrane</location>
        <topology evidence="2">Multi-pass membrane protein</topology>
    </subcellularLocation>
</comment>
<evidence type="ECO:0000256" key="1">
    <source>
        <dbReference type="ARBA" id="ARBA00000085"/>
    </source>
</evidence>
<evidence type="ECO:0000259" key="12">
    <source>
        <dbReference type="PROSITE" id="PS50109"/>
    </source>
</evidence>
<feature type="transmembrane region" description="Helical" evidence="11">
    <location>
        <begin position="247"/>
        <end position="269"/>
    </location>
</feature>
<evidence type="ECO:0000256" key="8">
    <source>
        <dbReference type="ARBA" id="ARBA00022840"/>
    </source>
</evidence>
<feature type="transmembrane region" description="Helical" evidence="11">
    <location>
        <begin position="307"/>
        <end position="328"/>
    </location>
</feature>